<dbReference type="GO" id="GO:0000156">
    <property type="term" value="F:phosphorelay response regulator activity"/>
    <property type="evidence" value="ECO:0007669"/>
    <property type="project" value="InterPro"/>
</dbReference>
<dbReference type="InterPro" id="IPR002078">
    <property type="entry name" value="Sigma_54_int"/>
</dbReference>
<dbReference type="GO" id="GO:0043565">
    <property type="term" value="F:sequence-specific DNA binding"/>
    <property type="evidence" value="ECO:0007669"/>
    <property type="project" value="InterPro"/>
</dbReference>
<dbReference type="Gene3D" id="3.40.50.10660">
    <property type="entry name" value="PrpR receptor domain-like"/>
    <property type="match status" value="1"/>
</dbReference>
<dbReference type="SMART" id="SM00382">
    <property type="entry name" value="AAA"/>
    <property type="match status" value="1"/>
</dbReference>
<dbReference type="eggNOG" id="COG3829">
    <property type="taxonomic scope" value="Bacteria"/>
</dbReference>
<dbReference type="Pfam" id="PF00158">
    <property type="entry name" value="Sigma54_activat"/>
    <property type="match status" value="1"/>
</dbReference>
<dbReference type="InterPro" id="IPR025943">
    <property type="entry name" value="Sigma_54_int_dom_ATP-bd_2"/>
</dbReference>
<evidence type="ECO:0000256" key="1">
    <source>
        <dbReference type="ARBA" id="ARBA00022741"/>
    </source>
</evidence>
<keyword evidence="3" id="KW-0805">Transcription regulation</keyword>
<dbReference type="STRING" id="643562.Daes_0392"/>
<dbReference type="HOGENOM" id="CLU_000445_8_5_7"/>
<protein>
    <submittedName>
        <fullName evidence="7">Sigma-54 factor interaction domain-containing protein</fullName>
    </submittedName>
</protein>
<accession>E6VX11</accession>
<evidence type="ECO:0000313" key="7">
    <source>
        <dbReference type="EMBL" id="ADU61417.1"/>
    </source>
</evidence>
<keyword evidence="1" id="KW-0547">Nucleotide-binding</keyword>
<dbReference type="CDD" id="cd00009">
    <property type="entry name" value="AAA"/>
    <property type="match status" value="1"/>
</dbReference>
<dbReference type="PROSITE" id="PS50045">
    <property type="entry name" value="SIGMA54_INTERACT_4"/>
    <property type="match status" value="1"/>
</dbReference>
<name>E6VX11_PSEA9</name>
<dbReference type="RefSeq" id="WP_013513354.1">
    <property type="nucleotide sequence ID" value="NC_014844.1"/>
</dbReference>
<gene>
    <name evidence="7" type="ordered locus">Daes_0392</name>
</gene>
<organism evidence="7 8">
    <name type="scientific">Pseudodesulfovibrio aespoeensis (strain ATCC 700646 / DSM 10631 / Aspo-2)</name>
    <name type="common">Desulfovibrio aespoeensis</name>
    <dbReference type="NCBI Taxonomy" id="643562"/>
    <lineage>
        <taxon>Bacteria</taxon>
        <taxon>Pseudomonadati</taxon>
        <taxon>Thermodesulfobacteriota</taxon>
        <taxon>Desulfovibrionia</taxon>
        <taxon>Desulfovibrionales</taxon>
        <taxon>Desulfovibrionaceae</taxon>
    </lineage>
</organism>
<dbReference type="InterPro" id="IPR002197">
    <property type="entry name" value="HTH_Fis"/>
</dbReference>
<keyword evidence="4" id="KW-0238">DNA-binding</keyword>
<keyword evidence="5" id="KW-0804">Transcription</keyword>
<dbReference type="Pfam" id="PF02954">
    <property type="entry name" value="HTH_8"/>
    <property type="match status" value="1"/>
</dbReference>
<reference evidence="8" key="1">
    <citation type="submission" date="2010-12" db="EMBL/GenBank/DDBJ databases">
        <title>Complete sequence of Desulfovibrio aespoeensis Aspo-2.</title>
        <authorList>
            <consortium name="US DOE Joint Genome Institute"/>
            <person name="Lucas S."/>
            <person name="Copeland A."/>
            <person name="Lapidus A."/>
            <person name="Cheng J.-F."/>
            <person name="Goodwin L."/>
            <person name="Pitluck S."/>
            <person name="Chertkov O."/>
            <person name="Misra M."/>
            <person name="Detter J.C."/>
            <person name="Han C."/>
            <person name="Tapia R."/>
            <person name="Land M."/>
            <person name="Hauser L."/>
            <person name="Kyrpides N."/>
            <person name="Ivanova N."/>
            <person name="Ovchinnikova G."/>
            <person name="Pedersen K."/>
            <person name="Jagevall S."/>
            <person name="Hazen T."/>
            <person name="Woyke T."/>
        </authorList>
    </citation>
    <scope>NUCLEOTIDE SEQUENCE [LARGE SCALE GENOMIC DNA]</scope>
    <source>
        <strain evidence="8">ATCC 700646 / DSM 10631 / Aspo-2</strain>
    </source>
</reference>
<sequence>MTCDIGVIAPDLKLMEMFQQLRKETALEFELRKGLFEEAVNEARDLVARGAQILISRGETTLRIRSAVSVPVVDIPITVHDIIPLIDQARAHSDHIAVIGFGEIVNAARVAAPILSVELSLFQLHSAKEIPMVVDEICRQGFTVVVGNPYSVSLAESFGIKGFPLRTPKSVLLTTLDEAAKLVDMARRENEWQLRQQVFIDSTGEGVLVLDDQGRLLQSNQLVHLDPAVESELFVADGATRRLKPGELLDALRRSEQWCGVIHTHNAGSEYLCRSHPVARGGVNFGAVVLLEPARHQDRQQRRSISEKGLVAQHHFEDIVHGGEAMRALIARARQYAAVDSTVLIMGECGTGKELIAQSLHNASRRRQGPFVAVNCSALPENLIESELFGHEEGAFTGATKGGRKGLFEMANTGTIFLDEIGEMPMPMQVKLLRVLEERQVMRLGSERLTPVDVRVICATNRNLPKMAEDGLFRQDLYFRINVLRLTLPPLRERGRCLDALIRHYSREIGYRLGGPPPELNPDGLEAMHGYAYPGNVREMKSILERIMVECRGREVTGTDIRNNLEHPVVCIPPMERSPGSHSPLQEETMRLIRRTLDECGGNRAETARRLGISTTTLWRRLRDRD</sequence>
<dbReference type="AlphaFoldDB" id="E6VX11"/>
<keyword evidence="2" id="KW-0067">ATP-binding</keyword>
<dbReference type="InterPro" id="IPR009057">
    <property type="entry name" value="Homeodomain-like_sf"/>
</dbReference>
<dbReference type="Gene3D" id="3.40.50.300">
    <property type="entry name" value="P-loop containing nucleotide triphosphate hydrolases"/>
    <property type="match status" value="1"/>
</dbReference>
<evidence type="ECO:0000256" key="2">
    <source>
        <dbReference type="ARBA" id="ARBA00022840"/>
    </source>
</evidence>
<dbReference type="Gene3D" id="3.40.50.2300">
    <property type="match status" value="1"/>
</dbReference>
<dbReference type="InterPro" id="IPR010524">
    <property type="entry name" value="Sig_transdc_resp-reg_PrpR_N"/>
</dbReference>
<evidence type="ECO:0000259" key="6">
    <source>
        <dbReference type="PROSITE" id="PS50045"/>
    </source>
</evidence>
<keyword evidence="8" id="KW-1185">Reference proteome</keyword>
<dbReference type="PANTHER" id="PTHR32071:SF117">
    <property type="entry name" value="PTS-DEPENDENT DIHYDROXYACETONE KINASE OPERON REGULATORY PROTEIN-RELATED"/>
    <property type="match status" value="1"/>
</dbReference>
<dbReference type="PANTHER" id="PTHR32071">
    <property type="entry name" value="TRANSCRIPTIONAL REGULATORY PROTEIN"/>
    <property type="match status" value="1"/>
</dbReference>
<proteinExistence type="predicted"/>
<dbReference type="Gene3D" id="1.10.8.60">
    <property type="match status" value="1"/>
</dbReference>
<dbReference type="InterPro" id="IPR003593">
    <property type="entry name" value="AAA+_ATPase"/>
</dbReference>
<evidence type="ECO:0000256" key="3">
    <source>
        <dbReference type="ARBA" id="ARBA00023015"/>
    </source>
</evidence>
<evidence type="ECO:0000256" key="5">
    <source>
        <dbReference type="ARBA" id="ARBA00023163"/>
    </source>
</evidence>
<dbReference type="Proteomes" id="UP000002191">
    <property type="component" value="Chromosome"/>
</dbReference>
<reference evidence="7 8" key="2">
    <citation type="journal article" date="2014" name="Genome Announc.">
        <title>Complete Genome Sequence of the Subsurface, Mesophilic Sulfate-Reducing Bacterium Desulfovibrio aespoeensis Aspo-2.</title>
        <authorList>
            <person name="Pedersen K."/>
            <person name="Bengtsson A."/>
            <person name="Edlund J."/>
            <person name="Rabe L."/>
            <person name="Hazen T."/>
            <person name="Chakraborty R."/>
            <person name="Goodwin L."/>
            <person name="Shapiro N."/>
        </authorList>
    </citation>
    <scope>NUCLEOTIDE SEQUENCE [LARGE SCALE GENOMIC DNA]</scope>
    <source>
        <strain evidence="8">ATCC 700646 / DSM 10631 / Aspo-2</strain>
    </source>
</reference>
<dbReference type="InterPro" id="IPR027417">
    <property type="entry name" value="P-loop_NTPase"/>
</dbReference>
<dbReference type="SUPFAM" id="SSF52540">
    <property type="entry name" value="P-loop containing nucleoside triphosphate hydrolases"/>
    <property type="match status" value="1"/>
</dbReference>
<dbReference type="PRINTS" id="PR01590">
    <property type="entry name" value="HTHFIS"/>
</dbReference>
<dbReference type="InterPro" id="IPR058031">
    <property type="entry name" value="AAA_lid_NorR"/>
</dbReference>
<dbReference type="PROSITE" id="PS00676">
    <property type="entry name" value="SIGMA54_INTERACT_2"/>
    <property type="match status" value="1"/>
</dbReference>
<dbReference type="Gene3D" id="1.10.10.60">
    <property type="entry name" value="Homeodomain-like"/>
    <property type="match status" value="1"/>
</dbReference>
<dbReference type="FunFam" id="3.40.50.300:FF:000006">
    <property type="entry name" value="DNA-binding transcriptional regulator NtrC"/>
    <property type="match status" value="1"/>
</dbReference>
<dbReference type="SUPFAM" id="SSF159800">
    <property type="entry name" value="PrpR receptor domain-like"/>
    <property type="match status" value="1"/>
</dbReference>
<dbReference type="SUPFAM" id="SSF46689">
    <property type="entry name" value="Homeodomain-like"/>
    <property type="match status" value="1"/>
</dbReference>
<feature type="domain" description="Sigma-54 factor interaction" evidence="6">
    <location>
        <begin position="319"/>
        <end position="549"/>
    </location>
</feature>
<dbReference type="GO" id="GO:0005524">
    <property type="term" value="F:ATP binding"/>
    <property type="evidence" value="ECO:0007669"/>
    <property type="project" value="UniProtKB-KW"/>
</dbReference>
<dbReference type="GO" id="GO:0006355">
    <property type="term" value="P:regulation of DNA-templated transcription"/>
    <property type="evidence" value="ECO:0007669"/>
    <property type="project" value="InterPro"/>
</dbReference>
<dbReference type="EMBL" id="CP002431">
    <property type="protein sequence ID" value="ADU61417.1"/>
    <property type="molecule type" value="Genomic_DNA"/>
</dbReference>
<evidence type="ECO:0000313" key="8">
    <source>
        <dbReference type="Proteomes" id="UP000002191"/>
    </source>
</evidence>
<evidence type="ECO:0000256" key="4">
    <source>
        <dbReference type="ARBA" id="ARBA00023125"/>
    </source>
</evidence>
<dbReference type="KEGG" id="das:Daes_0392"/>
<dbReference type="Pfam" id="PF06506">
    <property type="entry name" value="PrpR_N"/>
    <property type="match status" value="1"/>
</dbReference>
<dbReference type="Pfam" id="PF25601">
    <property type="entry name" value="AAA_lid_14"/>
    <property type="match status" value="1"/>
</dbReference>